<dbReference type="CDD" id="cd07571">
    <property type="entry name" value="ALP_N-acyl_transferase"/>
    <property type="match status" value="1"/>
</dbReference>
<comment type="function">
    <text evidence="9">Catalyzes the phospholipid dependent N-acylation of the N-terminal cysteine of apolipoprotein, the last step in lipoprotein maturation.</text>
</comment>
<feature type="transmembrane region" description="Helical" evidence="9">
    <location>
        <begin position="216"/>
        <end position="235"/>
    </location>
</feature>
<dbReference type="EMBL" id="JACHFQ010000002">
    <property type="protein sequence ID" value="MBB5225340.1"/>
    <property type="molecule type" value="Genomic_DNA"/>
</dbReference>
<keyword evidence="5 9" id="KW-0812">Transmembrane</keyword>
<dbReference type="AlphaFoldDB" id="A0A7W8G7R6"/>
<feature type="transmembrane region" description="Helical" evidence="9">
    <location>
        <begin position="130"/>
        <end position="154"/>
    </location>
</feature>
<dbReference type="RefSeq" id="WP_184657529.1">
    <property type="nucleotide sequence ID" value="NZ_CP031518.1"/>
</dbReference>
<evidence type="ECO:0000256" key="3">
    <source>
        <dbReference type="ARBA" id="ARBA00022475"/>
    </source>
</evidence>
<dbReference type="EC" id="2.3.1.269" evidence="9"/>
<dbReference type="UniPathway" id="UPA00666"/>
<evidence type="ECO:0000256" key="5">
    <source>
        <dbReference type="ARBA" id="ARBA00022692"/>
    </source>
</evidence>
<dbReference type="Gene3D" id="3.60.110.10">
    <property type="entry name" value="Carbon-nitrogen hydrolase"/>
    <property type="match status" value="1"/>
</dbReference>
<dbReference type="Proteomes" id="UP000518887">
    <property type="component" value="Unassembled WGS sequence"/>
</dbReference>
<accession>A0A7W8G7R6</accession>
<evidence type="ECO:0000256" key="7">
    <source>
        <dbReference type="ARBA" id="ARBA00023136"/>
    </source>
</evidence>
<evidence type="ECO:0000313" key="12">
    <source>
        <dbReference type="Proteomes" id="UP000518887"/>
    </source>
</evidence>
<dbReference type="NCBIfam" id="TIGR00546">
    <property type="entry name" value="lnt"/>
    <property type="match status" value="1"/>
</dbReference>
<name>A0A7W8G7R6_9SPIR</name>
<evidence type="ECO:0000256" key="6">
    <source>
        <dbReference type="ARBA" id="ARBA00022989"/>
    </source>
</evidence>
<gene>
    <name evidence="9" type="primary">lnt</name>
    <name evidence="11" type="ORF">HNP76_000684</name>
</gene>
<proteinExistence type="inferred from homology"/>
<dbReference type="PANTHER" id="PTHR38686">
    <property type="entry name" value="APOLIPOPROTEIN N-ACYLTRANSFERASE"/>
    <property type="match status" value="1"/>
</dbReference>
<dbReference type="HAMAP" id="MF_01148">
    <property type="entry name" value="Lnt"/>
    <property type="match status" value="1"/>
</dbReference>
<comment type="catalytic activity">
    <reaction evidence="9">
        <text>N-terminal S-1,2-diacyl-sn-glyceryl-L-cysteinyl-[lipoprotein] + a glycerophospholipid = N-acyl-S-1,2-diacyl-sn-glyceryl-L-cysteinyl-[lipoprotein] + a 2-acyl-sn-glycero-3-phospholipid + H(+)</text>
        <dbReference type="Rhea" id="RHEA:48228"/>
        <dbReference type="Rhea" id="RHEA-COMP:14681"/>
        <dbReference type="Rhea" id="RHEA-COMP:14684"/>
        <dbReference type="ChEBI" id="CHEBI:15378"/>
        <dbReference type="ChEBI" id="CHEBI:136912"/>
        <dbReference type="ChEBI" id="CHEBI:140656"/>
        <dbReference type="ChEBI" id="CHEBI:140657"/>
        <dbReference type="ChEBI" id="CHEBI:140660"/>
        <dbReference type="EC" id="2.3.1.269"/>
    </reaction>
</comment>
<feature type="transmembrane region" description="Helical" evidence="9">
    <location>
        <begin position="30"/>
        <end position="48"/>
    </location>
</feature>
<reference evidence="11 12" key="1">
    <citation type="submission" date="2020-08" db="EMBL/GenBank/DDBJ databases">
        <title>Genomic Encyclopedia of Type Strains, Phase IV (KMG-IV): sequencing the most valuable type-strain genomes for metagenomic binning, comparative biology and taxonomic classification.</title>
        <authorList>
            <person name="Goeker M."/>
        </authorList>
    </citation>
    <scope>NUCLEOTIDE SEQUENCE [LARGE SCALE GENOMIC DNA]</scope>
    <source>
        <strain evidence="11 12">DSM 103462</strain>
    </source>
</reference>
<keyword evidence="12" id="KW-1185">Reference proteome</keyword>
<dbReference type="GO" id="GO:0005886">
    <property type="term" value="C:plasma membrane"/>
    <property type="evidence" value="ECO:0007669"/>
    <property type="project" value="UniProtKB-SubCell"/>
</dbReference>
<keyword evidence="11" id="KW-0449">Lipoprotein</keyword>
<dbReference type="Pfam" id="PF20154">
    <property type="entry name" value="LNT_N"/>
    <property type="match status" value="1"/>
</dbReference>
<feature type="transmembrane region" description="Helical" evidence="9">
    <location>
        <begin position="55"/>
        <end position="73"/>
    </location>
</feature>
<dbReference type="InterPro" id="IPR045378">
    <property type="entry name" value="LNT_N"/>
</dbReference>
<dbReference type="InterPro" id="IPR004563">
    <property type="entry name" value="Apolipo_AcylTrfase"/>
</dbReference>
<evidence type="ECO:0000256" key="1">
    <source>
        <dbReference type="ARBA" id="ARBA00004651"/>
    </source>
</evidence>
<feature type="domain" description="CN hydrolase" evidence="10">
    <location>
        <begin position="244"/>
        <end position="528"/>
    </location>
</feature>
<dbReference type="PANTHER" id="PTHR38686:SF1">
    <property type="entry name" value="APOLIPOPROTEIN N-ACYLTRANSFERASE"/>
    <property type="match status" value="1"/>
</dbReference>
<dbReference type="InterPro" id="IPR003010">
    <property type="entry name" value="C-N_Hydrolase"/>
</dbReference>
<evidence type="ECO:0000256" key="9">
    <source>
        <dbReference type="HAMAP-Rule" id="MF_01148"/>
    </source>
</evidence>
<feature type="transmembrane region" description="Helical" evidence="9">
    <location>
        <begin position="79"/>
        <end position="109"/>
    </location>
</feature>
<feature type="transmembrane region" description="Helical" evidence="9">
    <location>
        <begin position="542"/>
        <end position="559"/>
    </location>
</feature>
<keyword evidence="6 9" id="KW-1133">Transmembrane helix</keyword>
<comment type="subcellular location">
    <subcellularLocation>
        <location evidence="1 9">Cell membrane</location>
        <topology evidence="1 9">Multi-pass membrane protein</topology>
    </subcellularLocation>
</comment>
<dbReference type="GO" id="GO:0042158">
    <property type="term" value="P:lipoprotein biosynthetic process"/>
    <property type="evidence" value="ECO:0007669"/>
    <property type="project" value="UniProtKB-UniRule"/>
</dbReference>
<comment type="caution">
    <text evidence="11">The sequence shown here is derived from an EMBL/GenBank/DDBJ whole genome shotgun (WGS) entry which is preliminary data.</text>
</comment>
<sequence length="607" mass="69391">MSRILQIFCTLLSTLLIALAIPNEFLKFGSPLIGLFALYPFYIVLASCKSVKETFILCFIHGSVAHLLSSFWLGNFHGFAIFTLGASDLGTGFFEGFFSLAFYFPILFASRFQKLQSSSASFHFEVPFRIFWFSSIYVIWEYCKSTGFLAYPWGTISMTAYEWPLITQIADITGVYGVTFLFALFSAILGEGTLLLGKISNSSDGRNIFDSYRKSCLTAAILFGLTIIYGAYRLATQSSPVKTMNTILVQQNRNPKRENEEEDILLAQRLTQEKLDEYTNSGETCDLVVWSEAVLLKRFPAAELYYRFIPSEKPLIEFISENKTPFIIGGPEVFDNEKHEYGNSALLFNQKGKLSGSYTKMHLVPFAELIPFRKYEPARKLIKKMIGFSYGWTPGKKLVLFEIPLKNSIEPEKDFKIYSLAEHPKASKEKTAFISTPICFDDSAHEVCRGLYLCGSEVFVNITNDSWSKKESSEIQHFVVAHYRSIEYRTTTIRSANAGYTCVIDPTGKILAELPLFEEGALSYKVPIYERKMTIYALYGDWLPWSLIFLAFAYIFLAARQKHQEEVQLSHIKVTLLPHSLEWYELWDSVCENYDRIFAIDWSNWNL</sequence>
<evidence type="ECO:0000259" key="10">
    <source>
        <dbReference type="PROSITE" id="PS50263"/>
    </source>
</evidence>
<comment type="pathway">
    <text evidence="9">Protein modification; lipoprotein biosynthesis (N-acyl transfer).</text>
</comment>
<keyword evidence="4 9" id="KW-0808">Transferase</keyword>
<evidence type="ECO:0000256" key="2">
    <source>
        <dbReference type="ARBA" id="ARBA00010065"/>
    </source>
</evidence>
<evidence type="ECO:0000256" key="8">
    <source>
        <dbReference type="ARBA" id="ARBA00023315"/>
    </source>
</evidence>
<organism evidence="11 12">
    <name type="scientific">Treponema ruminis</name>
    <dbReference type="NCBI Taxonomy" id="744515"/>
    <lineage>
        <taxon>Bacteria</taxon>
        <taxon>Pseudomonadati</taxon>
        <taxon>Spirochaetota</taxon>
        <taxon>Spirochaetia</taxon>
        <taxon>Spirochaetales</taxon>
        <taxon>Treponemataceae</taxon>
        <taxon>Treponema</taxon>
    </lineage>
</organism>
<dbReference type="GO" id="GO:0016410">
    <property type="term" value="F:N-acyltransferase activity"/>
    <property type="evidence" value="ECO:0007669"/>
    <property type="project" value="UniProtKB-UniRule"/>
</dbReference>
<comment type="similarity">
    <text evidence="2 9">Belongs to the CN hydrolase family. Apolipoprotein N-acyltransferase subfamily.</text>
</comment>
<keyword evidence="8 9" id="KW-0012">Acyltransferase</keyword>
<evidence type="ECO:0000313" key="11">
    <source>
        <dbReference type="EMBL" id="MBB5225340.1"/>
    </source>
</evidence>
<dbReference type="Pfam" id="PF00795">
    <property type="entry name" value="CN_hydrolase"/>
    <property type="match status" value="1"/>
</dbReference>
<keyword evidence="7 9" id="KW-0472">Membrane</keyword>
<dbReference type="PROSITE" id="PS50263">
    <property type="entry name" value="CN_HYDROLASE"/>
    <property type="match status" value="1"/>
</dbReference>
<evidence type="ECO:0000256" key="4">
    <source>
        <dbReference type="ARBA" id="ARBA00022679"/>
    </source>
</evidence>
<protein>
    <recommendedName>
        <fullName evidence="9">Apolipoprotein N-acyltransferase</fullName>
        <shortName evidence="9">ALP N-acyltransferase</shortName>
        <ecNumber evidence="9">2.3.1.269</ecNumber>
    </recommendedName>
</protein>
<dbReference type="SUPFAM" id="SSF56317">
    <property type="entry name" value="Carbon-nitrogen hydrolase"/>
    <property type="match status" value="1"/>
</dbReference>
<feature type="transmembrane region" description="Helical" evidence="9">
    <location>
        <begin position="174"/>
        <end position="196"/>
    </location>
</feature>
<keyword evidence="3 9" id="KW-1003">Cell membrane</keyword>
<dbReference type="InterPro" id="IPR036526">
    <property type="entry name" value="C-N_Hydrolase_sf"/>
</dbReference>